<sequence length="253" mass="28532">MIQNQICSDQGLEYAKKLLECIEQGRAEEAEQVLEDISALRESELFQELGKLTRDLHDSLMSFQLDPKMADMAQKDIPDAKERLNHVITMTEDAADKTLTAVEGSLKQFDELREKATRLQTNWVRFRKRDMDVDEFRAMSAEIDEFFKWLDDKGSAINAGLSDIMMAQDFQDLTGQIIRRVITLVQDVEDGLVSLIRMTGHKMHTEEQGQGKQEKQKQGPDIEAVGPAVPGVDQADVVNGQDDVDDLLSSLGF</sequence>
<dbReference type="STRING" id="1748243.Tel_05775"/>
<dbReference type="EC" id="3.1.3.-" evidence="10"/>
<evidence type="ECO:0000256" key="8">
    <source>
        <dbReference type="ARBA" id="ARBA00022912"/>
    </source>
</evidence>
<feature type="region of interest" description="Disordered" evidence="12">
    <location>
        <begin position="201"/>
        <end position="237"/>
    </location>
</feature>
<comment type="subunit">
    <text evidence="10">Homodimer.</text>
</comment>
<dbReference type="SUPFAM" id="SSF75708">
    <property type="entry name" value="Chemotaxis phosphatase CheZ"/>
    <property type="match status" value="1"/>
</dbReference>
<name>A0A0S2TC32_9GAMM</name>
<accession>A0A0S2TC32</accession>
<dbReference type="GO" id="GO:0004721">
    <property type="term" value="F:phosphoprotein phosphatase activity"/>
    <property type="evidence" value="ECO:0007669"/>
    <property type="project" value="UniProtKB-KW"/>
</dbReference>
<dbReference type="InterPro" id="IPR007439">
    <property type="entry name" value="Chemotax_Pase_CheZ"/>
</dbReference>
<keyword evidence="5 10" id="KW-0145">Chemotaxis</keyword>
<protein>
    <recommendedName>
        <fullName evidence="3 10">Protein phosphatase CheZ</fullName>
        <ecNumber evidence="10">3.1.3.-</ecNumber>
    </recommendedName>
    <alternativeName>
        <fullName evidence="9 10">Chemotaxis protein CheZ</fullName>
    </alternativeName>
</protein>
<evidence type="ECO:0000313" key="14">
    <source>
        <dbReference type="Proteomes" id="UP000055136"/>
    </source>
</evidence>
<dbReference type="PANTHER" id="PTHR43693:SF1">
    <property type="entry name" value="PROTEIN PHOSPHATASE CHEZ"/>
    <property type="match status" value="1"/>
</dbReference>
<keyword evidence="7 10" id="KW-0378">Hydrolase</keyword>
<feature type="compositionally biased region" description="Basic and acidic residues" evidence="12">
    <location>
        <begin position="203"/>
        <end position="220"/>
    </location>
</feature>
<dbReference type="GO" id="GO:0009288">
    <property type="term" value="C:bacterial-type flagellum"/>
    <property type="evidence" value="ECO:0007669"/>
    <property type="project" value="InterPro"/>
</dbReference>
<evidence type="ECO:0000256" key="2">
    <source>
        <dbReference type="ARBA" id="ARBA00005908"/>
    </source>
</evidence>
<evidence type="ECO:0000256" key="6">
    <source>
        <dbReference type="ARBA" id="ARBA00022779"/>
    </source>
</evidence>
<comment type="subcellular location">
    <subcellularLocation>
        <location evidence="1 10">Cytoplasm</location>
    </subcellularLocation>
</comment>
<reference evidence="13" key="1">
    <citation type="submission" date="2015-10" db="EMBL/GenBank/DDBJ databases">
        <title>Description of Candidatus Tenderia electrophaga gen. nov, sp. nov., an Uncultivated Electroautotroph from a Biocathode Enrichment.</title>
        <authorList>
            <person name="Eddie B.J."/>
            <person name="Malanoski A.P."/>
            <person name="Wang Z."/>
            <person name="Hall R.J."/>
            <person name="Oh S.D."/>
            <person name="Heiner C."/>
            <person name="Lin B."/>
            <person name="Strycharz-Glaven S.M."/>
        </authorList>
    </citation>
    <scope>NUCLEOTIDE SEQUENCE [LARGE SCALE GENOMIC DNA]</scope>
    <source>
        <strain evidence="13">NRL1</strain>
    </source>
</reference>
<dbReference type="GO" id="GO:0006935">
    <property type="term" value="P:chemotaxis"/>
    <property type="evidence" value="ECO:0007669"/>
    <property type="project" value="UniProtKB-KW"/>
</dbReference>
<keyword evidence="6 10" id="KW-0283">Flagellar rotation</keyword>
<dbReference type="AlphaFoldDB" id="A0A0S2TC32"/>
<evidence type="ECO:0000256" key="9">
    <source>
        <dbReference type="ARBA" id="ARBA00029599"/>
    </source>
</evidence>
<dbReference type="EMBL" id="CP013099">
    <property type="protein sequence ID" value="ALP52698.1"/>
    <property type="molecule type" value="Genomic_DNA"/>
</dbReference>
<dbReference type="PANTHER" id="PTHR43693">
    <property type="entry name" value="PROTEIN PHOSPHATASE CHEZ"/>
    <property type="match status" value="1"/>
</dbReference>
<evidence type="ECO:0000256" key="5">
    <source>
        <dbReference type="ARBA" id="ARBA00022500"/>
    </source>
</evidence>
<dbReference type="Proteomes" id="UP000055136">
    <property type="component" value="Chromosome"/>
</dbReference>
<dbReference type="GO" id="GO:0005737">
    <property type="term" value="C:cytoplasm"/>
    <property type="evidence" value="ECO:0007669"/>
    <property type="project" value="UniProtKB-SubCell"/>
</dbReference>
<organism evidence="13 14">
    <name type="scientific">Candidatus Tenderia electrophaga</name>
    <dbReference type="NCBI Taxonomy" id="1748243"/>
    <lineage>
        <taxon>Bacteria</taxon>
        <taxon>Pseudomonadati</taxon>
        <taxon>Pseudomonadota</taxon>
        <taxon>Gammaproteobacteria</taxon>
        <taxon>Candidatus Tenderiales</taxon>
        <taxon>Candidatus Tenderiaceae</taxon>
        <taxon>Candidatus Tenderia</taxon>
    </lineage>
</organism>
<evidence type="ECO:0000256" key="1">
    <source>
        <dbReference type="ARBA" id="ARBA00004496"/>
    </source>
</evidence>
<evidence type="ECO:0000256" key="12">
    <source>
        <dbReference type="SAM" id="MobiDB-lite"/>
    </source>
</evidence>
<evidence type="ECO:0000313" key="13">
    <source>
        <dbReference type="EMBL" id="ALP52698.1"/>
    </source>
</evidence>
<keyword evidence="8 10" id="KW-0904">Protein phosphatase</keyword>
<evidence type="ECO:0000256" key="4">
    <source>
        <dbReference type="ARBA" id="ARBA00022490"/>
    </source>
</evidence>
<keyword evidence="4 10" id="KW-0963">Cytoplasm</keyword>
<comment type="similarity">
    <text evidence="2 10">Belongs to the CheZ family.</text>
</comment>
<gene>
    <name evidence="13" type="ORF">Tel_05775</name>
</gene>
<proteinExistence type="inferred from homology"/>
<evidence type="ECO:0000256" key="11">
    <source>
        <dbReference type="PIRSR" id="PIRSR002884-1"/>
    </source>
</evidence>
<keyword evidence="14" id="KW-1185">Reference proteome</keyword>
<dbReference type="Pfam" id="PF04344">
    <property type="entry name" value="CheZ"/>
    <property type="match status" value="1"/>
</dbReference>
<dbReference type="KEGG" id="tee:Tel_05775"/>
<evidence type="ECO:0000256" key="3">
    <source>
        <dbReference type="ARBA" id="ARBA00018484"/>
    </source>
</evidence>
<evidence type="ECO:0000256" key="7">
    <source>
        <dbReference type="ARBA" id="ARBA00022801"/>
    </source>
</evidence>
<dbReference type="GO" id="GO:0097588">
    <property type="term" value="P:archaeal or bacterial-type flagellum-dependent cell motility"/>
    <property type="evidence" value="ECO:0007669"/>
    <property type="project" value="UniProtKB-KW"/>
</dbReference>
<feature type="site" description="Enhances dephosphorylation of CheY-P" evidence="11">
    <location>
        <position position="176"/>
    </location>
</feature>
<dbReference type="Gene3D" id="1.10.287.500">
    <property type="entry name" value="Helix hairpin bin"/>
    <property type="match status" value="1"/>
</dbReference>
<comment type="function">
    <text evidence="10">Plays an important role in bacterial chemotaxis signal transduction pathway by accelerating the dephosphorylation of phosphorylated CheY (CheY-P).</text>
</comment>
<dbReference type="GO" id="GO:0050920">
    <property type="term" value="P:regulation of chemotaxis"/>
    <property type="evidence" value="ECO:0007669"/>
    <property type="project" value="InterPro"/>
</dbReference>
<dbReference type="InterPro" id="IPR050992">
    <property type="entry name" value="CheZ_family_phosphatases"/>
</dbReference>
<evidence type="ECO:0000256" key="10">
    <source>
        <dbReference type="PIRNR" id="PIRNR002884"/>
    </source>
</evidence>
<dbReference type="PIRSF" id="PIRSF002884">
    <property type="entry name" value="CheZ"/>
    <property type="match status" value="1"/>
</dbReference>